<accession>A0A1Z2QT76</accession>
<dbReference type="GO" id="GO:0042170">
    <property type="term" value="C:plastid membrane"/>
    <property type="evidence" value="ECO:0007669"/>
    <property type="project" value="UniProtKB-SubCell"/>
</dbReference>
<sequence length="441" mass="52024">MISRFFSTFCLKLLTYNITNYRIQGGTTMVITKIFSGFLKTLTNSVLWIGLYYGFLTTFSIRVSYLFLFVEDPDQKASAITGFILGLKIIFFLGCLGRLVHTPLALAKPQRPWQAMSAEVEQRLAALEERNKAAELEKAKQQIELERQEQERIRQEEAKQEEIRRQRLEGEWDEVIKSLEEEPTEKDILKKKSWPSKERRESDRIQLNRYIENRELMVHFVDGQVASVLNPQKYLDQYNGEDFWRDRGWPLGIRGILLLWASFVRRYIILPLAIIAKNSCRVVLLRPSEWDEDLKAWKKETHLVYDIETGCLQRGRVCLKNIMIWPKLMPKWWTFGFHIKVIHALELKPWHTPGKRRIINYAGYLRLTGDLSSHPFGPRRRDPSIFWKPLLTHVIETSKTFALEIKDNFHTLRQQMKNNFHLTIHIEIGIKNANREQNKPD</sequence>
<evidence type="ECO:0000256" key="9">
    <source>
        <dbReference type="SAM" id="Coils"/>
    </source>
</evidence>
<geneLocation type="plastid" evidence="11"/>
<evidence type="ECO:0000256" key="8">
    <source>
        <dbReference type="ARBA" id="ARBA00029978"/>
    </source>
</evidence>
<evidence type="ECO:0000256" key="1">
    <source>
        <dbReference type="ARBA" id="ARBA00004446"/>
    </source>
</evidence>
<evidence type="ECO:0000256" key="5">
    <source>
        <dbReference type="ARBA" id="ARBA00022692"/>
    </source>
</evidence>
<evidence type="ECO:0000256" key="2">
    <source>
        <dbReference type="ARBA" id="ARBA00009956"/>
    </source>
</evidence>
<dbReference type="AlphaFoldDB" id="A0A1Z2QT76"/>
<name>A0A1Z2QT76_9ASTR</name>
<keyword evidence="5 10" id="KW-0812">Transmembrane</keyword>
<dbReference type="Pfam" id="PF05758">
    <property type="entry name" value="Ycf1"/>
    <property type="match status" value="2"/>
</dbReference>
<evidence type="ECO:0000256" key="4">
    <source>
        <dbReference type="ARBA" id="ARBA00016640"/>
    </source>
</evidence>
<comment type="subcellular location">
    <subcellularLocation>
        <location evidence="1">Plastid membrane</location>
        <topology evidence="1">Multi-pass membrane protein</topology>
    </subcellularLocation>
</comment>
<keyword evidence="10" id="KW-0472">Membrane</keyword>
<dbReference type="GeneID" id="33367918"/>
<feature type="transmembrane region" description="Helical" evidence="10">
    <location>
        <begin position="80"/>
        <end position="101"/>
    </location>
</feature>
<reference evidence="11" key="1">
    <citation type="journal article" date="2017" name="Am. J. Bot.">
        <title>The East Asian origin of the giant lobelias.</title>
        <authorList>
            <person name="Knox E.B."/>
            <person name="Li C."/>
        </authorList>
    </citation>
    <scope>NUCLEOTIDE SEQUENCE</scope>
</reference>
<keyword evidence="11" id="KW-0934">Plastid</keyword>
<feature type="coiled-coil region" evidence="9">
    <location>
        <begin position="117"/>
        <end position="166"/>
    </location>
</feature>
<evidence type="ECO:0000256" key="7">
    <source>
        <dbReference type="ARBA" id="ARBA00022989"/>
    </source>
</evidence>
<gene>
    <name evidence="11" type="primary">ORF441</name>
    <name evidence="11" type="ORF">Do_cus1Pt1137</name>
</gene>
<proteinExistence type="inferred from homology"/>
<keyword evidence="6" id="KW-0813">Transport</keyword>
<protein>
    <recommendedName>
        <fullName evidence="4">Protein TIC 214</fullName>
    </recommendedName>
    <alternativeName>
        <fullName evidence="8">Translocon at the inner envelope membrane of chloroplasts 214</fullName>
    </alternativeName>
</protein>
<dbReference type="InterPro" id="IPR008896">
    <property type="entry name" value="TIC214"/>
</dbReference>
<evidence type="ECO:0000313" key="11">
    <source>
        <dbReference type="EMBL" id="ASA34649.1"/>
    </source>
</evidence>
<keyword evidence="7 10" id="KW-1133">Transmembrane helix</keyword>
<dbReference type="GO" id="GO:0015031">
    <property type="term" value="P:protein transport"/>
    <property type="evidence" value="ECO:0007669"/>
    <property type="project" value="UniProtKB-KW"/>
</dbReference>
<dbReference type="PANTHER" id="PTHR33163">
    <property type="entry name" value="PROTEIN TIC 214-RELATED"/>
    <property type="match status" value="1"/>
</dbReference>
<organism evidence="11">
    <name type="scientific">Downingia cuspidata</name>
    <dbReference type="NCBI Taxonomy" id="101772"/>
    <lineage>
        <taxon>Eukaryota</taxon>
        <taxon>Viridiplantae</taxon>
        <taxon>Streptophyta</taxon>
        <taxon>Embryophyta</taxon>
        <taxon>Tracheophyta</taxon>
        <taxon>Spermatophyta</taxon>
        <taxon>Magnoliopsida</taxon>
        <taxon>eudicotyledons</taxon>
        <taxon>Gunneridae</taxon>
        <taxon>Pentapetalae</taxon>
        <taxon>asterids</taxon>
        <taxon>campanulids</taxon>
        <taxon>Asterales</taxon>
        <taxon>Campanulaceae</taxon>
        <taxon>Downingia</taxon>
    </lineage>
</organism>
<dbReference type="EMBL" id="MF061171">
    <property type="protein sequence ID" value="ASA34649.1"/>
    <property type="molecule type" value="Genomic_DNA"/>
</dbReference>
<comment type="similarity">
    <text evidence="2">Belongs to the TIC214 family.</text>
</comment>
<comment type="subunit">
    <text evidence="3">Part of the Tic complex.</text>
</comment>
<evidence type="ECO:0000256" key="3">
    <source>
        <dbReference type="ARBA" id="ARBA00011510"/>
    </source>
</evidence>
<evidence type="ECO:0000256" key="10">
    <source>
        <dbReference type="SAM" id="Phobius"/>
    </source>
</evidence>
<dbReference type="RefSeq" id="YP_009403456.1">
    <property type="nucleotide sequence ID" value="NC_035359.1"/>
</dbReference>
<feature type="transmembrane region" description="Helical" evidence="10">
    <location>
        <begin position="46"/>
        <end position="68"/>
    </location>
</feature>
<evidence type="ECO:0000256" key="6">
    <source>
        <dbReference type="ARBA" id="ARBA00022927"/>
    </source>
</evidence>
<keyword evidence="9" id="KW-0175">Coiled coil</keyword>
<keyword evidence="6" id="KW-0653">Protein transport</keyword>